<feature type="transmembrane region" description="Helical" evidence="8">
    <location>
        <begin position="526"/>
        <end position="549"/>
    </location>
</feature>
<dbReference type="Pfam" id="PF21088">
    <property type="entry name" value="MS_channel_1st"/>
    <property type="match status" value="1"/>
</dbReference>
<dbReference type="InterPro" id="IPR011066">
    <property type="entry name" value="MscS_channel_C_sf"/>
</dbReference>
<evidence type="ECO:0000313" key="11">
    <source>
        <dbReference type="EMBL" id="MBM3092756.1"/>
    </source>
</evidence>
<evidence type="ECO:0000256" key="3">
    <source>
        <dbReference type="ARBA" id="ARBA00022475"/>
    </source>
</evidence>
<dbReference type="InterPro" id="IPR006685">
    <property type="entry name" value="MscS_channel_2nd"/>
</dbReference>
<comment type="similarity">
    <text evidence="2">Belongs to the MscS (TC 1.A.23) family.</text>
</comment>
<feature type="transmembrane region" description="Helical" evidence="8">
    <location>
        <begin position="309"/>
        <end position="332"/>
    </location>
</feature>
<comment type="caution">
    <text evidence="11">The sequence shown here is derived from an EMBL/GenBank/DDBJ whole genome shotgun (WGS) entry which is preliminary data.</text>
</comment>
<dbReference type="Gene3D" id="1.10.287.1260">
    <property type="match status" value="1"/>
</dbReference>
<dbReference type="PANTHER" id="PTHR30460:SF0">
    <property type="entry name" value="MODERATE CONDUCTANCE MECHANOSENSITIVE CHANNEL YBIO"/>
    <property type="match status" value="1"/>
</dbReference>
<dbReference type="GO" id="GO:0005886">
    <property type="term" value="C:plasma membrane"/>
    <property type="evidence" value="ECO:0007669"/>
    <property type="project" value="UniProtKB-SubCell"/>
</dbReference>
<gene>
    <name evidence="11" type="ORF">GFB56_18360</name>
</gene>
<dbReference type="SUPFAM" id="SSF50182">
    <property type="entry name" value="Sm-like ribonucleoproteins"/>
    <property type="match status" value="1"/>
</dbReference>
<feature type="domain" description="Mechanosensitive ion channel transmembrane helices 2/3" evidence="10">
    <location>
        <begin position="534"/>
        <end position="570"/>
    </location>
</feature>
<feature type="transmembrane region" description="Helical" evidence="8">
    <location>
        <begin position="159"/>
        <end position="181"/>
    </location>
</feature>
<evidence type="ECO:0000256" key="1">
    <source>
        <dbReference type="ARBA" id="ARBA00004651"/>
    </source>
</evidence>
<evidence type="ECO:0000256" key="4">
    <source>
        <dbReference type="ARBA" id="ARBA00022692"/>
    </source>
</evidence>
<dbReference type="RefSeq" id="WP_203528403.1">
    <property type="nucleotide sequence ID" value="NZ_CP083373.1"/>
</dbReference>
<protein>
    <submittedName>
        <fullName evidence="11">Mechanosensitive ion channel</fullName>
    </submittedName>
</protein>
<feature type="transmembrane region" description="Helical" evidence="8">
    <location>
        <begin position="244"/>
        <end position="264"/>
    </location>
</feature>
<keyword evidence="12" id="KW-1185">Reference proteome</keyword>
<dbReference type="PANTHER" id="PTHR30460">
    <property type="entry name" value="MODERATE CONDUCTANCE MECHANOSENSITIVE CHANNEL YBIO"/>
    <property type="match status" value="1"/>
</dbReference>
<evidence type="ECO:0000256" key="6">
    <source>
        <dbReference type="ARBA" id="ARBA00023136"/>
    </source>
</evidence>
<evidence type="ECO:0000256" key="5">
    <source>
        <dbReference type="ARBA" id="ARBA00022989"/>
    </source>
</evidence>
<feature type="compositionally biased region" description="Polar residues" evidence="7">
    <location>
        <begin position="73"/>
        <end position="91"/>
    </location>
</feature>
<evidence type="ECO:0000256" key="8">
    <source>
        <dbReference type="SAM" id="Phobius"/>
    </source>
</evidence>
<proteinExistence type="inferred from homology"/>
<keyword evidence="4 8" id="KW-0812">Transmembrane</keyword>
<accession>A0AAW4FN60</accession>
<dbReference type="Gene3D" id="2.30.30.60">
    <property type="match status" value="1"/>
</dbReference>
<evidence type="ECO:0000256" key="2">
    <source>
        <dbReference type="ARBA" id="ARBA00008017"/>
    </source>
</evidence>
<dbReference type="SUPFAM" id="SSF82689">
    <property type="entry name" value="Mechanosensitive channel protein MscS (YggB), C-terminal domain"/>
    <property type="match status" value="1"/>
</dbReference>
<dbReference type="GO" id="GO:0008381">
    <property type="term" value="F:mechanosensitive monoatomic ion channel activity"/>
    <property type="evidence" value="ECO:0007669"/>
    <property type="project" value="InterPro"/>
</dbReference>
<evidence type="ECO:0000256" key="7">
    <source>
        <dbReference type="SAM" id="MobiDB-lite"/>
    </source>
</evidence>
<feature type="transmembrane region" description="Helical" evidence="8">
    <location>
        <begin position="465"/>
        <end position="490"/>
    </location>
</feature>
<dbReference type="InterPro" id="IPR023408">
    <property type="entry name" value="MscS_beta-dom_sf"/>
</dbReference>
<dbReference type="Proteomes" id="UP000744980">
    <property type="component" value="Unassembled WGS sequence"/>
</dbReference>
<evidence type="ECO:0000259" key="9">
    <source>
        <dbReference type="Pfam" id="PF00924"/>
    </source>
</evidence>
<dbReference type="InterPro" id="IPR011014">
    <property type="entry name" value="MscS_channel_TM-2"/>
</dbReference>
<dbReference type="InterPro" id="IPR010920">
    <property type="entry name" value="LSM_dom_sf"/>
</dbReference>
<feature type="region of interest" description="Disordered" evidence="7">
    <location>
        <begin position="70"/>
        <end position="97"/>
    </location>
</feature>
<dbReference type="Pfam" id="PF00924">
    <property type="entry name" value="MS_channel_2nd"/>
    <property type="match status" value="1"/>
</dbReference>
<feature type="domain" description="Mechanosensitive ion channel MscS" evidence="9">
    <location>
        <begin position="571"/>
        <end position="636"/>
    </location>
</feature>
<feature type="transmembrane region" description="Helical" evidence="8">
    <location>
        <begin position="427"/>
        <end position="453"/>
    </location>
</feature>
<keyword evidence="6 8" id="KW-0472">Membrane</keyword>
<dbReference type="Gene3D" id="3.30.70.100">
    <property type="match status" value="1"/>
</dbReference>
<dbReference type="AlphaFoldDB" id="A0AAW4FN60"/>
<organism evidence="11 12">
    <name type="scientific">Ensifer canadensis</name>
    <dbReference type="NCBI Taxonomy" id="555315"/>
    <lineage>
        <taxon>Bacteria</taxon>
        <taxon>Pseudomonadati</taxon>
        <taxon>Pseudomonadota</taxon>
        <taxon>Alphaproteobacteria</taxon>
        <taxon>Hyphomicrobiales</taxon>
        <taxon>Rhizobiaceae</taxon>
        <taxon>Sinorhizobium/Ensifer group</taxon>
        <taxon>Ensifer</taxon>
    </lineage>
</organism>
<dbReference type="InterPro" id="IPR045276">
    <property type="entry name" value="YbiO_bact"/>
</dbReference>
<dbReference type="EMBL" id="WXFA01000011">
    <property type="protein sequence ID" value="MBM3092756.1"/>
    <property type="molecule type" value="Genomic_DNA"/>
</dbReference>
<sequence length="766" mass="80726">MSDSPLSRCWLLASLALLFALGSAHLTLAQMPPSSITVILTPDQSAIEIEQTLGAALKVGGSVTVEWRDESNENAGSGNATIPSTGTSETTPHIAPSADTDENEIAARTLPAFQAADSVESFDSVSGHLLNGLQIGFAGIYGIAGAMADVVAGIHAEGWSVISVATTALCAITAGLAAALASRLLMNRLFGASVEVVDGLHRVRASMIRLCFDIAYLALLATVAHGVIRVFLGRGTASAELAHAVVTIALISAAYIAGAHFLFAPTRPAIRLLDIAHPRFHANMLSAYGAMVAVVSASVRFAHQRALDPVAIDGCLLIGVTALTFVKLYWFITGARDIRTLFAGSNPGHLRRAIAFGVPEFYALSAMVLWLMTAIVAGSPHSAAWSFAGGATQIILLALPILAFGIHSLAGAAAARRRTLTSSPLHAAISGSVQTALAGAIWLIGLHAIIGLWRPVMDGHETSGAVGWIAVLERISLAIVAAWVICSFLWKSFEAFSPSVRVAIPGDQEDDTDAHQRSRIATILPLIRNLIFGGILAVTSLVILSALGINIAPLLAGFGVLGLALSFGSQTLVKDVVSGIFFIADDAFRVGEYVESGKLKGTVERISLRSLRLRHQNGQVHTVPYGQLQAVTNYSRDWSTVKFELKFERDADPEKIRKTIKKVGLAMLEDPETGGEFLVPLKMQGIQDVTENSLVVRLKFTARPGNPSILQREAMKRLLPALREAGLDLASNAVTVRSGAAGIGEAEAAAANMTLASKPVEIEAAV</sequence>
<dbReference type="InterPro" id="IPR049142">
    <property type="entry name" value="MS_channel_1st"/>
</dbReference>
<reference evidence="11 12" key="1">
    <citation type="submission" date="2020-01" db="EMBL/GenBank/DDBJ databases">
        <title>Draft genome assembly of Ensifer adhaerens T173.</title>
        <authorList>
            <person name="Craig J.E."/>
            <person name="Stinchcombe J.R."/>
        </authorList>
    </citation>
    <scope>NUCLEOTIDE SEQUENCE [LARGE SCALE GENOMIC DNA]</scope>
    <source>
        <strain evidence="11 12">T173</strain>
    </source>
</reference>
<comment type="subcellular location">
    <subcellularLocation>
        <location evidence="1">Cell membrane</location>
        <topology evidence="1">Multi-pass membrane protein</topology>
    </subcellularLocation>
</comment>
<evidence type="ECO:0000313" key="12">
    <source>
        <dbReference type="Proteomes" id="UP000744980"/>
    </source>
</evidence>
<evidence type="ECO:0000259" key="10">
    <source>
        <dbReference type="Pfam" id="PF21088"/>
    </source>
</evidence>
<keyword evidence="3" id="KW-1003">Cell membrane</keyword>
<feature type="transmembrane region" description="Helical" evidence="8">
    <location>
        <begin position="285"/>
        <end position="303"/>
    </location>
</feature>
<name>A0AAW4FN60_9HYPH</name>
<feature type="transmembrane region" description="Helical" evidence="8">
    <location>
        <begin position="210"/>
        <end position="232"/>
    </location>
</feature>
<dbReference type="SUPFAM" id="SSF82861">
    <property type="entry name" value="Mechanosensitive channel protein MscS (YggB), transmembrane region"/>
    <property type="match status" value="1"/>
</dbReference>
<feature type="transmembrane region" description="Helical" evidence="8">
    <location>
        <begin position="383"/>
        <end position="406"/>
    </location>
</feature>
<keyword evidence="5 8" id="KW-1133">Transmembrane helix</keyword>
<feature type="transmembrane region" description="Helical" evidence="8">
    <location>
        <begin position="353"/>
        <end position="377"/>
    </location>
</feature>